<keyword evidence="1" id="KW-0813">Transport</keyword>
<feature type="transmembrane region" description="Helical" evidence="2">
    <location>
        <begin position="40"/>
        <end position="61"/>
    </location>
</feature>
<keyword evidence="4" id="KW-1185">Reference proteome</keyword>
<comment type="similarity">
    <text evidence="1">Belongs to the 2-hydroxycarboxylate transporter (2-HCT) (TC 2.A.24) family.</text>
</comment>
<protein>
    <submittedName>
        <fullName evidence="3">2-hydroxycarboxylate transporter family protein</fullName>
    </submittedName>
</protein>
<evidence type="ECO:0000256" key="2">
    <source>
        <dbReference type="SAM" id="Phobius"/>
    </source>
</evidence>
<feature type="transmembrane region" description="Helical" evidence="2">
    <location>
        <begin position="160"/>
        <end position="182"/>
    </location>
</feature>
<geneLocation type="plasmid" evidence="3 4">
    <name>unnamed</name>
</geneLocation>
<feature type="transmembrane region" description="Helical" evidence="2">
    <location>
        <begin position="359"/>
        <end position="385"/>
    </location>
</feature>
<evidence type="ECO:0000313" key="4">
    <source>
        <dbReference type="Proteomes" id="UP001493153"/>
    </source>
</evidence>
<organism evidence="3 4">
    <name type="scientific">Mycetohabitans rhizoxinica</name>
    <dbReference type="NCBI Taxonomy" id="412963"/>
    <lineage>
        <taxon>Bacteria</taxon>
        <taxon>Pseudomonadati</taxon>
        <taxon>Pseudomonadota</taxon>
        <taxon>Betaproteobacteria</taxon>
        <taxon>Burkholderiales</taxon>
        <taxon>Burkholderiaceae</taxon>
        <taxon>Mycetohabitans</taxon>
    </lineage>
</organism>
<sequence length="450" mass="47925">MAKVTLKRLKASCLFSTVFFSRLCTWRASLHWPQWMHHRIGIIPVPVYGLLLACIAALVALKCVSSDLPVMIAVLAVAGFTCAELGAKLPGLRHIGGPVIVALLLPSWLVHHHLLPAELISPIHHFWQTTNIIYLFSALVIVGSLLGMNRALLTKGISRFAIPVMAGSVAAAVIGTITGMVFGLDASDAFFYIVVPIMAGGIGEGALPLTLGYAALLQLPQDQLFARVVPAVVLGNLSAIMCAAAFEQISRRCRRHSNDLASSAQAHSIISREPVTVEQVAAAGIMAISLYLAGLVLQHFTHLPAILGVLALAVVVKLSGAVPAQLEYGAHWVYCFFARAVTYPLMFGIGITLMPWEALLAALTLAHFVTTLVTVLTLMITGFFVGHWIKLSATESAMINACHSGMGSTGDLAILTAANRLPLMPFAQLATRMGGAMTVILALGLMEQCE</sequence>
<keyword evidence="1" id="KW-0769">Symport</keyword>
<reference evidence="3 4" key="1">
    <citation type="submission" date="2020-09" db="EMBL/GenBank/DDBJ databases">
        <title>Genome sequences of Mycetohabitans spp.</title>
        <authorList>
            <person name="Carter M.E."/>
            <person name="Carpenter S.C.D."/>
            <person name="Bogdanove A.J."/>
        </authorList>
    </citation>
    <scope>NUCLEOTIDE SEQUENCE [LARGE SCALE GENOMIC DNA]</scope>
    <source>
        <strain evidence="3 4">B12</strain>
        <plasmid evidence="3 4">unnamed</plasmid>
    </source>
</reference>
<feature type="transmembrane region" description="Helical" evidence="2">
    <location>
        <begin position="228"/>
        <end position="246"/>
    </location>
</feature>
<dbReference type="PANTHER" id="PTHR40033">
    <property type="entry name" value="NA(+)-MALATE SYMPORTER"/>
    <property type="match status" value="1"/>
</dbReference>
<name>A0ABZ2Q0E2_9BURK</name>
<keyword evidence="1 2" id="KW-0472">Membrane</keyword>
<dbReference type="Proteomes" id="UP001493153">
    <property type="component" value="Plasmid unnamed"/>
</dbReference>
<dbReference type="PIRSF" id="PIRSF005348">
    <property type="entry name" value="YxkH"/>
    <property type="match status" value="1"/>
</dbReference>
<keyword evidence="2" id="KW-1133">Transmembrane helix</keyword>
<dbReference type="RefSeq" id="WP_338911907.1">
    <property type="nucleotide sequence ID" value="NZ_CP062177.1"/>
</dbReference>
<evidence type="ECO:0000256" key="1">
    <source>
        <dbReference type="PIRNR" id="PIRNR005348"/>
    </source>
</evidence>
<dbReference type="Pfam" id="PF03390">
    <property type="entry name" value="2HCT"/>
    <property type="match status" value="1"/>
</dbReference>
<accession>A0ABZ2Q0E2</accession>
<feature type="transmembrane region" description="Helical" evidence="2">
    <location>
        <begin position="332"/>
        <end position="353"/>
    </location>
</feature>
<feature type="transmembrane region" description="Helical" evidence="2">
    <location>
        <begin position="131"/>
        <end position="148"/>
    </location>
</feature>
<gene>
    <name evidence="3" type="ORF">IHE29_16390</name>
</gene>
<keyword evidence="3" id="KW-0614">Plasmid</keyword>
<dbReference type="InterPro" id="IPR004679">
    <property type="entry name" value="2-OHcarboxylate_transport"/>
</dbReference>
<dbReference type="EMBL" id="CP062177">
    <property type="protein sequence ID" value="WXK40737.1"/>
    <property type="molecule type" value="Genomic_DNA"/>
</dbReference>
<keyword evidence="2" id="KW-0812">Transmembrane</keyword>
<feature type="transmembrane region" description="Helical" evidence="2">
    <location>
        <begin position="280"/>
        <end position="297"/>
    </location>
</feature>
<feature type="transmembrane region" description="Helical" evidence="2">
    <location>
        <begin position="68"/>
        <end position="86"/>
    </location>
</feature>
<dbReference type="PANTHER" id="PTHR40033:SF1">
    <property type="entry name" value="CITRATE-SODIUM SYMPORTER"/>
    <property type="match status" value="1"/>
</dbReference>
<evidence type="ECO:0000313" key="3">
    <source>
        <dbReference type="EMBL" id="WXK40737.1"/>
    </source>
</evidence>
<proteinExistence type="inferred from homology"/>
<feature type="transmembrane region" description="Helical" evidence="2">
    <location>
        <begin position="303"/>
        <end position="320"/>
    </location>
</feature>
<feature type="transmembrane region" description="Helical" evidence="2">
    <location>
        <begin position="92"/>
        <end position="110"/>
    </location>
</feature>